<name>A0ABQ2T8S1_STREZ</name>
<dbReference type="EMBL" id="BMTX01000013">
    <property type="protein sequence ID" value="GGS58522.1"/>
    <property type="molecule type" value="Genomic_DNA"/>
</dbReference>
<keyword evidence="4" id="KW-1185">Reference proteome</keyword>
<feature type="transmembrane region" description="Helical" evidence="2">
    <location>
        <begin position="97"/>
        <end position="116"/>
    </location>
</feature>
<dbReference type="Pfam" id="PF24838">
    <property type="entry name" value="8xMP"/>
    <property type="match status" value="1"/>
</dbReference>
<accession>A0ABQ2T8S1</accession>
<sequence length="191" mass="21019">MASVDAHPSPGSPMETDRDGDSVRDLTTAAGVPGPRSPAPGEPTVRQDVLELYKLAVEMADRVSARRGSANAFFLSVQTALVSVIGFGMSQWAEPPWYVFVPVTMGGVTLSLAWWLQLRSYRHLNAAKFRVINEIETRLPVRIFTDEWAVLRGTPEPRRTRRYAEIGTSERIVPFVFALAHLVLLAGTLSG</sequence>
<feature type="compositionally biased region" description="Basic and acidic residues" evidence="1">
    <location>
        <begin position="15"/>
        <end position="24"/>
    </location>
</feature>
<keyword evidence="2" id="KW-0472">Membrane</keyword>
<keyword evidence="2" id="KW-1133">Transmembrane helix</keyword>
<gene>
    <name evidence="3" type="ORF">GCM10010285_42410</name>
</gene>
<evidence type="ECO:0000313" key="4">
    <source>
        <dbReference type="Proteomes" id="UP000597853"/>
    </source>
</evidence>
<dbReference type="Proteomes" id="UP000597853">
    <property type="component" value="Unassembled WGS sequence"/>
</dbReference>
<reference evidence="4" key="1">
    <citation type="journal article" date="2019" name="Int. J. Syst. Evol. Microbiol.">
        <title>The Global Catalogue of Microorganisms (GCM) 10K type strain sequencing project: providing services to taxonomists for standard genome sequencing and annotation.</title>
        <authorList>
            <consortium name="The Broad Institute Genomics Platform"/>
            <consortium name="The Broad Institute Genome Sequencing Center for Infectious Disease"/>
            <person name="Wu L."/>
            <person name="Ma J."/>
        </authorList>
    </citation>
    <scope>NUCLEOTIDE SEQUENCE [LARGE SCALE GENOMIC DNA]</scope>
    <source>
        <strain evidence="4">JCM 4416</strain>
    </source>
</reference>
<organism evidence="3 4">
    <name type="scientific">Streptomyces pseudogriseolus</name>
    <name type="common">Streptomyces gancidicus</name>
    <name type="synonym">Streptomyces rubiginosus</name>
    <dbReference type="NCBI Taxonomy" id="36817"/>
    <lineage>
        <taxon>Bacteria</taxon>
        <taxon>Bacillati</taxon>
        <taxon>Actinomycetota</taxon>
        <taxon>Actinomycetes</taxon>
        <taxon>Kitasatosporales</taxon>
        <taxon>Streptomycetaceae</taxon>
        <taxon>Streptomyces</taxon>
        <taxon>Streptomyces pseudogriseolus group</taxon>
    </lineage>
</organism>
<dbReference type="InterPro" id="IPR056918">
    <property type="entry name" value="8xMP"/>
</dbReference>
<keyword evidence="2" id="KW-0812">Transmembrane</keyword>
<comment type="caution">
    <text evidence="3">The sequence shown here is derived from an EMBL/GenBank/DDBJ whole genome shotgun (WGS) entry which is preliminary data.</text>
</comment>
<proteinExistence type="predicted"/>
<evidence type="ECO:0000313" key="3">
    <source>
        <dbReference type="EMBL" id="GGS58522.1"/>
    </source>
</evidence>
<protein>
    <submittedName>
        <fullName evidence="3">Membrane protein</fullName>
    </submittedName>
</protein>
<feature type="transmembrane region" description="Helical" evidence="2">
    <location>
        <begin position="72"/>
        <end position="91"/>
    </location>
</feature>
<feature type="region of interest" description="Disordered" evidence="1">
    <location>
        <begin position="1"/>
        <end position="43"/>
    </location>
</feature>
<feature type="transmembrane region" description="Helical" evidence="2">
    <location>
        <begin position="172"/>
        <end position="190"/>
    </location>
</feature>
<evidence type="ECO:0000256" key="1">
    <source>
        <dbReference type="SAM" id="MobiDB-lite"/>
    </source>
</evidence>
<evidence type="ECO:0000256" key="2">
    <source>
        <dbReference type="SAM" id="Phobius"/>
    </source>
</evidence>